<dbReference type="InterPro" id="IPR043502">
    <property type="entry name" value="DNA/RNA_pol_sf"/>
</dbReference>
<feature type="domain" description="Reverse transcriptase" evidence="2">
    <location>
        <begin position="41"/>
        <end position="316"/>
    </location>
</feature>
<dbReference type="RefSeq" id="WP_146059433.1">
    <property type="nucleotide sequence ID" value="NZ_FNVS01000001.1"/>
</dbReference>
<dbReference type="AlphaFoldDB" id="A0A8G2BTQ7"/>
<dbReference type="CDD" id="cd01646">
    <property type="entry name" value="RT_Bac_retron_I"/>
    <property type="match status" value="1"/>
</dbReference>
<evidence type="ECO:0000313" key="4">
    <source>
        <dbReference type="Proteomes" id="UP000236725"/>
    </source>
</evidence>
<dbReference type="InterPro" id="IPR000477">
    <property type="entry name" value="RT_dom"/>
</dbReference>
<keyword evidence="3" id="KW-0808">Transferase</keyword>
<organism evidence="3 4">
    <name type="scientific">Parabacteroides chinchillae</name>
    <dbReference type="NCBI Taxonomy" id="871327"/>
    <lineage>
        <taxon>Bacteria</taxon>
        <taxon>Pseudomonadati</taxon>
        <taxon>Bacteroidota</taxon>
        <taxon>Bacteroidia</taxon>
        <taxon>Bacteroidales</taxon>
        <taxon>Tannerellaceae</taxon>
        <taxon>Parabacteroides</taxon>
    </lineage>
</organism>
<dbReference type="GO" id="GO:0003964">
    <property type="term" value="F:RNA-directed DNA polymerase activity"/>
    <property type="evidence" value="ECO:0007669"/>
    <property type="project" value="UniProtKB-KW"/>
</dbReference>
<proteinExistence type="inferred from homology"/>
<sequence>MKIDFESLVEAWLDCRRAKRRTPVAMDFEVDAESNLYNLYKEIEEGTYKISRSNAFIVLQPVKREVFAASFRDRVVHHYLAARINPLFEKEFILDSYSCRVGKGTLFGLKRLKRFIAQCSANYTEDCYVLQCDIRGFFMNIDRRLLANKLDAFLKEKYKGDDLETILYLTNMIALDNPVSRVHVKGFRHLWKGLPKDKSLFSMNGMPMPCDKAPKQLDMFVCNKELGLPIGNLTSQLFANFYLNSFDHYCKSKLRLRYYGRYVDDFFVVHQDKDFLKSLVPVFQTFLRDELGLTLHPKKIRLTHYSKGVRFVGAIVKGRTIKTGKRAIKGMRKTIGEYNYKASRRPLSDDEEEHFLQSLNSYLGLMRHHNSFSLRKKVREWLSPALDKLYYFTPEKIVRKEKVRLLRHQAVRNICANIMRCQKKAGLVPGNYDDLYMEVYAARYNCPEILNHGFTY</sequence>
<dbReference type="PROSITE" id="PS50878">
    <property type="entry name" value="RT_POL"/>
    <property type="match status" value="1"/>
</dbReference>
<dbReference type="EMBL" id="FNVS01000001">
    <property type="protein sequence ID" value="SEF43549.1"/>
    <property type="molecule type" value="Genomic_DNA"/>
</dbReference>
<gene>
    <name evidence="3" type="ORF">SAMN05444001_101182</name>
</gene>
<keyword evidence="3" id="KW-0548">Nucleotidyltransferase</keyword>
<dbReference type="InterPro" id="IPR051083">
    <property type="entry name" value="GrpII_Intron_Splice-Mob/Def"/>
</dbReference>
<dbReference type="PANTHER" id="PTHR34047:SF8">
    <property type="entry name" value="PROTEIN YKFC"/>
    <property type="match status" value="1"/>
</dbReference>
<keyword evidence="3" id="KW-0695">RNA-directed DNA polymerase</keyword>
<comment type="caution">
    <text evidence="3">The sequence shown here is derived from an EMBL/GenBank/DDBJ whole genome shotgun (WGS) entry which is preliminary data.</text>
</comment>
<evidence type="ECO:0000313" key="3">
    <source>
        <dbReference type="EMBL" id="SEF43549.1"/>
    </source>
</evidence>
<dbReference type="Proteomes" id="UP000236725">
    <property type="component" value="Unassembled WGS sequence"/>
</dbReference>
<evidence type="ECO:0000256" key="1">
    <source>
        <dbReference type="ARBA" id="ARBA00034120"/>
    </source>
</evidence>
<name>A0A8G2BTQ7_9BACT</name>
<dbReference type="PANTHER" id="PTHR34047">
    <property type="entry name" value="NUCLEAR INTRON MATURASE 1, MITOCHONDRIAL-RELATED"/>
    <property type="match status" value="1"/>
</dbReference>
<keyword evidence="4" id="KW-1185">Reference proteome</keyword>
<protein>
    <submittedName>
        <fullName evidence="3">Retron-type reverse transcriptase</fullName>
    </submittedName>
</protein>
<reference evidence="3 4" key="1">
    <citation type="submission" date="2016-10" db="EMBL/GenBank/DDBJ databases">
        <authorList>
            <person name="Varghese N."/>
            <person name="Submissions S."/>
        </authorList>
    </citation>
    <scope>NUCLEOTIDE SEQUENCE [LARGE SCALE GENOMIC DNA]</scope>
    <source>
        <strain evidence="3 4">DSM 29073</strain>
    </source>
</reference>
<dbReference type="Pfam" id="PF00078">
    <property type="entry name" value="RVT_1"/>
    <property type="match status" value="1"/>
</dbReference>
<comment type="similarity">
    <text evidence="1">Belongs to the bacterial reverse transcriptase family.</text>
</comment>
<accession>A0A8G2BTQ7</accession>
<evidence type="ECO:0000259" key="2">
    <source>
        <dbReference type="PROSITE" id="PS50878"/>
    </source>
</evidence>
<dbReference type="SUPFAM" id="SSF56672">
    <property type="entry name" value="DNA/RNA polymerases"/>
    <property type="match status" value="1"/>
</dbReference>